<organism evidence="12 13">
    <name type="scientific">Arthrobacter ginsengisoli</name>
    <dbReference type="NCBI Taxonomy" id="1356565"/>
    <lineage>
        <taxon>Bacteria</taxon>
        <taxon>Bacillati</taxon>
        <taxon>Actinomycetota</taxon>
        <taxon>Actinomycetes</taxon>
        <taxon>Micrococcales</taxon>
        <taxon>Micrococcaceae</taxon>
        <taxon>Arthrobacter</taxon>
    </lineage>
</organism>
<keyword evidence="4" id="KW-0808">Transferase</keyword>
<evidence type="ECO:0000256" key="10">
    <source>
        <dbReference type="ARBA" id="ARBA00048968"/>
    </source>
</evidence>
<comment type="catalytic activity">
    <reaction evidence="11">
        <text>S-methyl-5'-thioadenosine + phosphate = 5-(methylsulfanyl)-alpha-D-ribose 1-phosphate + adenine</text>
        <dbReference type="Rhea" id="RHEA:11852"/>
        <dbReference type="ChEBI" id="CHEBI:16708"/>
        <dbReference type="ChEBI" id="CHEBI:17509"/>
        <dbReference type="ChEBI" id="CHEBI:43474"/>
        <dbReference type="ChEBI" id="CHEBI:58533"/>
        <dbReference type="EC" id="2.4.2.28"/>
    </reaction>
    <physiologicalReaction direction="left-to-right" evidence="11">
        <dbReference type="Rhea" id="RHEA:11853"/>
    </physiologicalReaction>
</comment>
<dbReference type="PANTHER" id="PTHR30616">
    <property type="entry name" value="UNCHARACTERIZED PROTEIN YFIH"/>
    <property type="match status" value="1"/>
</dbReference>
<evidence type="ECO:0000256" key="5">
    <source>
        <dbReference type="ARBA" id="ARBA00022723"/>
    </source>
</evidence>
<evidence type="ECO:0000256" key="9">
    <source>
        <dbReference type="ARBA" id="ARBA00047989"/>
    </source>
</evidence>
<dbReference type="EMBL" id="JAVDVQ010000017">
    <property type="protein sequence ID" value="MDR7084061.1"/>
    <property type="molecule type" value="Genomic_DNA"/>
</dbReference>
<name>A0ABU1UFU0_9MICC</name>
<evidence type="ECO:0000256" key="2">
    <source>
        <dbReference type="ARBA" id="ARBA00003215"/>
    </source>
</evidence>
<dbReference type="CDD" id="cd16833">
    <property type="entry name" value="YfiH"/>
    <property type="match status" value="1"/>
</dbReference>
<comment type="catalytic activity">
    <reaction evidence="10">
        <text>adenosine + phosphate = alpha-D-ribose 1-phosphate + adenine</text>
        <dbReference type="Rhea" id="RHEA:27642"/>
        <dbReference type="ChEBI" id="CHEBI:16335"/>
        <dbReference type="ChEBI" id="CHEBI:16708"/>
        <dbReference type="ChEBI" id="CHEBI:43474"/>
        <dbReference type="ChEBI" id="CHEBI:57720"/>
        <dbReference type="EC" id="2.4.2.1"/>
    </reaction>
    <physiologicalReaction direction="left-to-right" evidence="10">
        <dbReference type="Rhea" id="RHEA:27643"/>
    </physiologicalReaction>
</comment>
<comment type="catalytic activity">
    <reaction evidence="9">
        <text>adenosine + H2O + H(+) = inosine + NH4(+)</text>
        <dbReference type="Rhea" id="RHEA:24408"/>
        <dbReference type="ChEBI" id="CHEBI:15377"/>
        <dbReference type="ChEBI" id="CHEBI:15378"/>
        <dbReference type="ChEBI" id="CHEBI:16335"/>
        <dbReference type="ChEBI" id="CHEBI:17596"/>
        <dbReference type="ChEBI" id="CHEBI:28938"/>
        <dbReference type="EC" id="3.5.4.4"/>
    </reaction>
    <physiologicalReaction direction="left-to-right" evidence="9">
        <dbReference type="Rhea" id="RHEA:24409"/>
    </physiologicalReaction>
</comment>
<comment type="function">
    <text evidence="2">Purine nucleoside enzyme that catalyzes the phosphorolysis of adenosine and inosine nucleosides, yielding D-ribose 1-phosphate and the respective free bases, adenine and hypoxanthine. Also catalyzes the phosphorolysis of S-methyl-5'-thioadenosine into adenine and S-methyl-5-thio-alpha-D-ribose 1-phosphate. Also has adenosine deaminase activity.</text>
</comment>
<keyword evidence="7" id="KW-0862">Zinc</keyword>
<evidence type="ECO:0000256" key="4">
    <source>
        <dbReference type="ARBA" id="ARBA00022679"/>
    </source>
</evidence>
<dbReference type="Pfam" id="PF02578">
    <property type="entry name" value="Cu-oxidase_4"/>
    <property type="match status" value="1"/>
</dbReference>
<dbReference type="RefSeq" id="WP_310059856.1">
    <property type="nucleotide sequence ID" value="NZ_JAVDVQ010000017.1"/>
</dbReference>
<evidence type="ECO:0000256" key="8">
    <source>
        <dbReference type="ARBA" id="ARBA00023008"/>
    </source>
</evidence>
<dbReference type="Proteomes" id="UP001252243">
    <property type="component" value="Unassembled WGS sequence"/>
</dbReference>
<accession>A0ABU1UFU0</accession>
<dbReference type="Gene3D" id="3.60.140.10">
    <property type="entry name" value="CNF1/YfiH-like putative cysteine hydrolases"/>
    <property type="match status" value="1"/>
</dbReference>
<comment type="similarity">
    <text evidence="3">Belongs to the purine nucleoside phosphorylase YfiH/LACC1 family.</text>
</comment>
<evidence type="ECO:0000313" key="12">
    <source>
        <dbReference type="EMBL" id="MDR7084061.1"/>
    </source>
</evidence>
<evidence type="ECO:0000256" key="1">
    <source>
        <dbReference type="ARBA" id="ARBA00000553"/>
    </source>
</evidence>
<dbReference type="InterPro" id="IPR011324">
    <property type="entry name" value="Cytotoxic_necrot_fac-like_cat"/>
</dbReference>
<dbReference type="PANTHER" id="PTHR30616:SF2">
    <property type="entry name" value="PURINE NUCLEOSIDE PHOSPHORYLASE LACC1"/>
    <property type="match status" value="1"/>
</dbReference>
<keyword evidence="8" id="KW-0186">Copper</keyword>
<comment type="catalytic activity">
    <reaction evidence="1">
        <text>inosine + phosphate = alpha-D-ribose 1-phosphate + hypoxanthine</text>
        <dbReference type="Rhea" id="RHEA:27646"/>
        <dbReference type="ChEBI" id="CHEBI:17368"/>
        <dbReference type="ChEBI" id="CHEBI:17596"/>
        <dbReference type="ChEBI" id="CHEBI:43474"/>
        <dbReference type="ChEBI" id="CHEBI:57720"/>
        <dbReference type="EC" id="2.4.2.1"/>
    </reaction>
    <physiologicalReaction direction="left-to-right" evidence="1">
        <dbReference type="Rhea" id="RHEA:27647"/>
    </physiologicalReaction>
</comment>
<sequence length="248" mass="25512">MFSWRAEVRPGVWVAFTDAAAGNLALHVGDDPAAVRHRRGDLEAALGLHGRSFQFMNQVHGNAVATIGAASAAGGSPAAVAPTADAMVSRGEPLAVMVADCVPIVLVGDSLGREDPLVGVVHAGRPGVASGVVPAAVARMIELGAAGLSAWIGPSVCGGCYEVPADMRDEVAARVPAAWCTTSRGTPGLDLPAAVRSQLQDAGVRVEYSGHCTLEDERLFSYRRDRHTGRFAGLVWTDAVPAGAGSAR</sequence>
<evidence type="ECO:0000256" key="3">
    <source>
        <dbReference type="ARBA" id="ARBA00007353"/>
    </source>
</evidence>
<dbReference type="InterPro" id="IPR038371">
    <property type="entry name" value="Cu_polyphenol_OxRdtase_sf"/>
</dbReference>
<keyword evidence="5" id="KW-0479">Metal-binding</keyword>
<dbReference type="InterPro" id="IPR003730">
    <property type="entry name" value="Cu_polyphenol_OxRdtase"/>
</dbReference>
<proteinExistence type="inferred from homology"/>
<keyword evidence="6" id="KW-0378">Hydrolase</keyword>
<evidence type="ECO:0000256" key="6">
    <source>
        <dbReference type="ARBA" id="ARBA00022801"/>
    </source>
</evidence>
<gene>
    <name evidence="12" type="ORF">J2X01_003368</name>
</gene>
<evidence type="ECO:0000256" key="11">
    <source>
        <dbReference type="ARBA" id="ARBA00049893"/>
    </source>
</evidence>
<dbReference type="SUPFAM" id="SSF64438">
    <property type="entry name" value="CNF1/YfiH-like putative cysteine hydrolases"/>
    <property type="match status" value="1"/>
</dbReference>
<comment type="caution">
    <text evidence="12">The sequence shown here is derived from an EMBL/GenBank/DDBJ whole genome shotgun (WGS) entry which is preliminary data.</text>
</comment>
<evidence type="ECO:0000256" key="7">
    <source>
        <dbReference type="ARBA" id="ARBA00022833"/>
    </source>
</evidence>
<reference evidence="12 13" key="1">
    <citation type="submission" date="2023-07" db="EMBL/GenBank/DDBJ databases">
        <title>Sorghum-associated microbial communities from plants grown in Nebraska, USA.</title>
        <authorList>
            <person name="Schachtman D."/>
        </authorList>
    </citation>
    <scope>NUCLEOTIDE SEQUENCE [LARGE SCALE GENOMIC DNA]</scope>
    <source>
        <strain evidence="12 13">BE167</strain>
    </source>
</reference>
<protein>
    <submittedName>
        <fullName evidence="12">YfiH family protein</fullName>
    </submittedName>
</protein>
<keyword evidence="13" id="KW-1185">Reference proteome</keyword>
<evidence type="ECO:0000313" key="13">
    <source>
        <dbReference type="Proteomes" id="UP001252243"/>
    </source>
</evidence>